<evidence type="ECO:0000256" key="10">
    <source>
        <dbReference type="ARBA" id="ARBA00023201"/>
    </source>
</evidence>
<feature type="transmembrane region" description="Helical" evidence="13">
    <location>
        <begin position="489"/>
        <end position="511"/>
    </location>
</feature>
<dbReference type="AlphaFoldDB" id="A0A8T0EQG4"/>
<keyword evidence="5 12" id="KW-0812">Transmembrane</keyword>
<evidence type="ECO:0000256" key="8">
    <source>
        <dbReference type="ARBA" id="ARBA00023065"/>
    </source>
</evidence>
<keyword evidence="10 12" id="KW-0739">Sodium transport</keyword>
<dbReference type="PRINTS" id="PR01078">
    <property type="entry name" value="AMINACHANNEL"/>
</dbReference>
<dbReference type="GO" id="GO:0005886">
    <property type="term" value="C:plasma membrane"/>
    <property type="evidence" value="ECO:0007669"/>
    <property type="project" value="TreeGrafter"/>
</dbReference>
<evidence type="ECO:0000256" key="1">
    <source>
        <dbReference type="ARBA" id="ARBA00004141"/>
    </source>
</evidence>
<evidence type="ECO:0000256" key="3">
    <source>
        <dbReference type="ARBA" id="ARBA00022448"/>
    </source>
</evidence>
<dbReference type="PANTHER" id="PTHR11690">
    <property type="entry name" value="AMILORIDE-SENSITIVE SODIUM CHANNEL-RELATED"/>
    <property type="match status" value="1"/>
</dbReference>
<dbReference type="PANTHER" id="PTHR11690:SF248">
    <property type="entry name" value="PICKPOCKET 17, ISOFORM A"/>
    <property type="match status" value="1"/>
</dbReference>
<reference evidence="14" key="1">
    <citation type="journal article" date="2020" name="bioRxiv">
        <title>Chromosome-level reference genome of the European wasp spider Argiope bruennichi: a resource for studies on range expansion and evolutionary adaptation.</title>
        <authorList>
            <person name="Sheffer M.M."/>
            <person name="Hoppe A."/>
            <person name="Krehenwinkel H."/>
            <person name="Uhl G."/>
            <person name="Kuss A.W."/>
            <person name="Jensen L."/>
            <person name="Jensen C."/>
            <person name="Gillespie R.G."/>
            <person name="Hoff K.J."/>
            <person name="Prost S."/>
        </authorList>
    </citation>
    <scope>NUCLEOTIDE SEQUENCE</scope>
</reference>
<dbReference type="Proteomes" id="UP000807504">
    <property type="component" value="Unassembled WGS sequence"/>
</dbReference>
<proteinExistence type="inferred from homology"/>
<evidence type="ECO:0000313" key="14">
    <source>
        <dbReference type="EMBL" id="KAF8774886.1"/>
    </source>
</evidence>
<comment type="subcellular location">
    <subcellularLocation>
        <location evidence="1">Membrane</location>
        <topology evidence="1">Multi-pass membrane protein</topology>
    </subcellularLocation>
</comment>
<evidence type="ECO:0000256" key="6">
    <source>
        <dbReference type="ARBA" id="ARBA00022989"/>
    </source>
</evidence>
<dbReference type="EMBL" id="JABXBU010002227">
    <property type="protein sequence ID" value="KAF8774886.1"/>
    <property type="molecule type" value="Genomic_DNA"/>
</dbReference>
<evidence type="ECO:0000256" key="12">
    <source>
        <dbReference type="RuleBase" id="RU000679"/>
    </source>
</evidence>
<evidence type="ECO:0000256" key="2">
    <source>
        <dbReference type="ARBA" id="ARBA00007193"/>
    </source>
</evidence>
<evidence type="ECO:0000256" key="11">
    <source>
        <dbReference type="ARBA" id="ARBA00023303"/>
    </source>
</evidence>
<dbReference type="GO" id="GO:0015280">
    <property type="term" value="F:ligand-gated sodium channel activity"/>
    <property type="evidence" value="ECO:0007669"/>
    <property type="project" value="TreeGrafter"/>
</dbReference>
<protein>
    <submittedName>
        <fullName evidence="14">Acid-sensing ion channel 5 like protein</fullName>
    </submittedName>
</protein>
<dbReference type="Pfam" id="PF00858">
    <property type="entry name" value="ASC"/>
    <property type="match status" value="1"/>
</dbReference>
<accession>A0A8T0EQG4</accession>
<feature type="transmembrane region" description="Helical" evidence="13">
    <location>
        <begin position="90"/>
        <end position="114"/>
    </location>
</feature>
<comment type="similarity">
    <text evidence="2 12">Belongs to the amiloride-sensitive sodium channel (TC 1.A.6) family.</text>
</comment>
<keyword evidence="11 12" id="KW-0407">Ion channel</keyword>
<evidence type="ECO:0000256" key="7">
    <source>
        <dbReference type="ARBA" id="ARBA00023053"/>
    </source>
</evidence>
<evidence type="ECO:0000256" key="9">
    <source>
        <dbReference type="ARBA" id="ARBA00023136"/>
    </source>
</evidence>
<organism evidence="14 15">
    <name type="scientific">Argiope bruennichi</name>
    <name type="common">Wasp spider</name>
    <name type="synonym">Aranea bruennichi</name>
    <dbReference type="NCBI Taxonomy" id="94029"/>
    <lineage>
        <taxon>Eukaryota</taxon>
        <taxon>Metazoa</taxon>
        <taxon>Ecdysozoa</taxon>
        <taxon>Arthropoda</taxon>
        <taxon>Chelicerata</taxon>
        <taxon>Arachnida</taxon>
        <taxon>Araneae</taxon>
        <taxon>Araneomorphae</taxon>
        <taxon>Entelegynae</taxon>
        <taxon>Araneoidea</taxon>
        <taxon>Araneidae</taxon>
        <taxon>Argiope</taxon>
    </lineage>
</organism>
<keyword evidence="9 13" id="KW-0472">Membrane</keyword>
<evidence type="ECO:0000256" key="4">
    <source>
        <dbReference type="ARBA" id="ARBA00022461"/>
    </source>
</evidence>
<evidence type="ECO:0000256" key="5">
    <source>
        <dbReference type="ARBA" id="ARBA00022692"/>
    </source>
</evidence>
<reference evidence="14" key="2">
    <citation type="submission" date="2020-06" db="EMBL/GenBank/DDBJ databases">
        <authorList>
            <person name="Sheffer M."/>
        </authorList>
    </citation>
    <scope>NUCLEOTIDE SEQUENCE</scope>
</reference>
<gene>
    <name evidence="14" type="ORF">HNY73_017389</name>
</gene>
<evidence type="ECO:0000256" key="13">
    <source>
        <dbReference type="SAM" id="Phobius"/>
    </source>
</evidence>
<comment type="caution">
    <text evidence="14">The sequence shown here is derived from an EMBL/GenBank/DDBJ whole genome shotgun (WGS) entry which is preliminary data.</text>
</comment>
<sequence>MKNKNKPHHTVKGRHLKVHALNPRPHDLDQDLPQKTNHDLVFYPTNALQRNEDLDAYLRYQLSLAKKKLNSRAHTLLFLQRGWWKRTLSVAGFLCIFIGCLYQCCAFLKLYLLFPTTMELNVANEPVLDFPAITVCNSNPVRYQVWCQDNPQPCIRKPNETLEEISKRLAKLYDKLSKERRIELGIPYKDFVIYAAYEEEVITEPTNPMNQSLLMIPDKAIKSPSLAGQSDFLSPRFRVKFDRYYDYEFTNCYTFNALWGNQTRHLRKADVFNPITGKSSELILCVNIDVNNYNNLSGSVVGRVMMSIHANDIVPNPTYDGASLEAGEMYSYGVQKVTTELLEYPYQTACRNYDKEKEVRTGARMSQKNCLLECYKSETEKACGCTYRRLSLMYGGTPCEFEFQNHCLLVVEDKVFQTCNPQCPMACKQIEFKYVATDSEPLRKEDPLYEKMQVNKIFQSSEEMNKNMACLRIHYGSTETRTMTYRPKYAFIELFSLLGGYSGLWLGFSLLKCYEVFLLKIADLKKKKKTENSKAQKVKKRKKYYC</sequence>
<keyword evidence="7" id="KW-0915">Sodium</keyword>
<dbReference type="InterPro" id="IPR001873">
    <property type="entry name" value="ENaC"/>
</dbReference>
<keyword evidence="8 12" id="KW-0406">Ion transport</keyword>
<keyword evidence="4 12" id="KW-0894">Sodium channel</keyword>
<evidence type="ECO:0000313" key="15">
    <source>
        <dbReference type="Proteomes" id="UP000807504"/>
    </source>
</evidence>
<keyword evidence="3 12" id="KW-0813">Transport</keyword>
<dbReference type="Gene3D" id="1.10.287.770">
    <property type="entry name" value="YojJ-like"/>
    <property type="match status" value="1"/>
</dbReference>
<keyword evidence="15" id="KW-1185">Reference proteome</keyword>
<dbReference type="Gene3D" id="2.60.470.10">
    <property type="entry name" value="Acid-sensing ion channels like domains"/>
    <property type="match status" value="1"/>
</dbReference>
<keyword evidence="6 13" id="KW-1133">Transmembrane helix</keyword>
<name>A0A8T0EQG4_ARGBR</name>